<keyword evidence="6" id="KW-0449">Lipoprotein</keyword>
<comment type="caution">
    <text evidence="9">The sequence shown here is derived from an EMBL/GenBank/DDBJ whole genome shotgun (WGS) entry which is preliminary data.</text>
</comment>
<evidence type="ECO:0000313" key="10">
    <source>
        <dbReference type="Proteomes" id="UP000285123"/>
    </source>
</evidence>
<keyword evidence="5" id="KW-0998">Cell outer membrane</keyword>
<reference evidence="9 10" key="1">
    <citation type="submission" date="2013-10" db="EMBL/GenBank/DDBJ databases">
        <title>Salinisphaera halophila YIM 95161 Genome Sequencing.</title>
        <authorList>
            <person name="Lai Q."/>
            <person name="Li C."/>
            <person name="Shao Z."/>
        </authorList>
    </citation>
    <scope>NUCLEOTIDE SEQUENCE [LARGE SCALE GENOMIC DNA]</scope>
    <source>
        <strain evidence="9 10">YIM 95161</strain>
    </source>
</reference>
<keyword evidence="2 8" id="KW-0732">Signal</keyword>
<protein>
    <recommendedName>
        <fullName evidence="11">Lipoprotein</fullName>
    </recommendedName>
</protein>
<feature type="region of interest" description="Disordered" evidence="7">
    <location>
        <begin position="24"/>
        <end position="77"/>
    </location>
</feature>
<organism evidence="9 10">
    <name type="scientific">Salinisphaera orenii YIM 95161</name>
    <dbReference type="NCBI Taxonomy" id="1051139"/>
    <lineage>
        <taxon>Bacteria</taxon>
        <taxon>Pseudomonadati</taxon>
        <taxon>Pseudomonadota</taxon>
        <taxon>Gammaproteobacteria</taxon>
        <taxon>Salinisphaerales</taxon>
        <taxon>Salinisphaeraceae</taxon>
        <taxon>Salinisphaera</taxon>
    </lineage>
</organism>
<feature type="signal peptide" evidence="8">
    <location>
        <begin position="1"/>
        <end position="19"/>
    </location>
</feature>
<evidence type="ECO:0000256" key="3">
    <source>
        <dbReference type="ARBA" id="ARBA00023136"/>
    </source>
</evidence>
<keyword evidence="3" id="KW-0472">Membrane</keyword>
<evidence type="ECO:0000256" key="7">
    <source>
        <dbReference type="SAM" id="MobiDB-lite"/>
    </source>
</evidence>
<evidence type="ECO:0000256" key="8">
    <source>
        <dbReference type="SAM" id="SignalP"/>
    </source>
</evidence>
<dbReference type="NCBIfam" id="NF047847">
    <property type="entry name" value="SS_mature_LptM"/>
    <property type="match status" value="1"/>
</dbReference>
<evidence type="ECO:0008006" key="11">
    <source>
        <dbReference type="Google" id="ProtNLM"/>
    </source>
</evidence>
<dbReference type="PROSITE" id="PS51257">
    <property type="entry name" value="PROKAR_LIPOPROTEIN"/>
    <property type="match status" value="1"/>
</dbReference>
<accession>A0A423PJE3</accession>
<proteinExistence type="predicted"/>
<evidence type="ECO:0000256" key="4">
    <source>
        <dbReference type="ARBA" id="ARBA00023139"/>
    </source>
</evidence>
<feature type="chain" id="PRO_5019123042" description="Lipoprotein" evidence="8">
    <location>
        <begin position="20"/>
        <end position="77"/>
    </location>
</feature>
<name>A0A423PJE3_9GAMM</name>
<comment type="subcellular location">
    <subcellularLocation>
        <location evidence="1">Cell outer membrane</location>
        <topology evidence="1">Lipid-anchor</topology>
    </subcellularLocation>
</comment>
<gene>
    <name evidence="9" type="ORF">SAHL_13760</name>
</gene>
<evidence type="ECO:0000256" key="2">
    <source>
        <dbReference type="ARBA" id="ARBA00022729"/>
    </source>
</evidence>
<dbReference type="Proteomes" id="UP000285123">
    <property type="component" value="Unassembled WGS sequence"/>
</dbReference>
<keyword evidence="4" id="KW-0564">Palmitate</keyword>
<dbReference type="Pfam" id="PF13627">
    <property type="entry name" value="LptM_cons"/>
    <property type="match status" value="1"/>
</dbReference>
<dbReference type="AlphaFoldDB" id="A0A423PJE3"/>
<dbReference type="GO" id="GO:0009279">
    <property type="term" value="C:cell outer membrane"/>
    <property type="evidence" value="ECO:0007669"/>
    <property type="project" value="UniProtKB-SubCell"/>
</dbReference>
<evidence type="ECO:0000256" key="1">
    <source>
        <dbReference type="ARBA" id="ARBA00004459"/>
    </source>
</evidence>
<dbReference type="EMBL" id="AYKF01000110">
    <property type="protein sequence ID" value="ROO25713.1"/>
    <property type="molecule type" value="Genomic_DNA"/>
</dbReference>
<sequence>MKASSIALALTVFATALLAGCGQKGPLYLPGEAPESQTDGAFGLDDEDESEAATGNAAGRSGDASSNDGVSMPDDAS</sequence>
<evidence type="ECO:0000313" key="9">
    <source>
        <dbReference type="EMBL" id="ROO25713.1"/>
    </source>
</evidence>
<evidence type="ECO:0000256" key="5">
    <source>
        <dbReference type="ARBA" id="ARBA00023237"/>
    </source>
</evidence>
<evidence type="ECO:0000256" key="6">
    <source>
        <dbReference type="ARBA" id="ARBA00023288"/>
    </source>
</evidence>
<dbReference type="InterPro" id="IPR032831">
    <property type="entry name" value="LptM_cons"/>
</dbReference>